<organism evidence="2">
    <name type="scientific">Candidatus Kentrum sp. TC</name>
    <dbReference type="NCBI Taxonomy" id="2126339"/>
    <lineage>
        <taxon>Bacteria</taxon>
        <taxon>Pseudomonadati</taxon>
        <taxon>Pseudomonadota</taxon>
        <taxon>Gammaproteobacteria</taxon>
        <taxon>Candidatus Kentrum</taxon>
    </lineage>
</organism>
<sequence>MRDGGFVIRIEQYVDPFVSYSIISEQGRKIHDYSFAVIRLFPAQLHGIIFHHPTRDTREIS</sequence>
<dbReference type="EMBL" id="CAADFW010000010">
    <property type="protein sequence ID" value="VFK56435.1"/>
    <property type="molecule type" value="Genomic_DNA"/>
</dbReference>
<protein>
    <submittedName>
        <fullName evidence="2">Uncharacterized protein</fullName>
    </submittedName>
</protein>
<evidence type="ECO:0000313" key="2">
    <source>
        <dbReference type="EMBL" id="VFK41792.1"/>
    </source>
</evidence>
<dbReference type="EMBL" id="CAADFS010000006">
    <property type="protein sequence ID" value="VFK39429.1"/>
    <property type="molecule type" value="Genomic_DNA"/>
</dbReference>
<dbReference type="AlphaFoldDB" id="A0A450YJT1"/>
<accession>A0A450YJT1</accession>
<proteinExistence type="predicted"/>
<evidence type="ECO:0000313" key="3">
    <source>
        <dbReference type="EMBL" id="VFK56435.1"/>
    </source>
</evidence>
<evidence type="ECO:0000313" key="1">
    <source>
        <dbReference type="EMBL" id="VFK39429.1"/>
    </source>
</evidence>
<name>A0A450YJT1_9GAMM</name>
<reference evidence="2" key="1">
    <citation type="submission" date="2019-02" db="EMBL/GenBank/DDBJ databases">
        <authorList>
            <person name="Gruber-Vodicka R. H."/>
            <person name="Seah K. B. B."/>
        </authorList>
    </citation>
    <scope>NUCLEOTIDE SEQUENCE</scope>
    <source>
        <strain evidence="1">BECK_BZ123</strain>
        <strain evidence="2">BECK_BZ125</strain>
        <strain evidence="3">BECK_BZ126</strain>
    </source>
</reference>
<dbReference type="EMBL" id="CAADFT010000014">
    <property type="protein sequence ID" value="VFK41792.1"/>
    <property type="molecule type" value="Genomic_DNA"/>
</dbReference>
<gene>
    <name evidence="1" type="ORF">BECKTC1821D_GA0114238_100644</name>
    <name evidence="2" type="ORF">BECKTC1821E_GA0114239_101430</name>
    <name evidence="3" type="ORF">BECKTC1821F_GA0114240_101017</name>
</gene>